<dbReference type="CDD" id="cd00229">
    <property type="entry name" value="SGNH_hydrolase"/>
    <property type="match status" value="1"/>
</dbReference>
<evidence type="ECO:0000313" key="4">
    <source>
        <dbReference type="Proteomes" id="UP000245124"/>
    </source>
</evidence>
<gene>
    <name evidence="3" type="ORF">NIES4072_13740</name>
</gene>
<comment type="caution">
    <text evidence="3">The sequence shown here is derived from an EMBL/GenBank/DDBJ whole genome shotgun (WGS) entry which is preliminary data.</text>
</comment>
<protein>
    <recommendedName>
        <fullName evidence="5">GDSL family lipase</fullName>
    </recommendedName>
</protein>
<dbReference type="OrthoDB" id="528350at2"/>
<evidence type="ECO:0008006" key="5">
    <source>
        <dbReference type="Google" id="ProtNLM"/>
    </source>
</evidence>
<proteinExistence type="predicted"/>
<dbReference type="Pfam" id="PF13472">
    <property type="entry name" value="Lipase_GDSL_2"/>
    <property type="match status" value="1"/>
</dbReference>
<dbReference type="InterPro" id="IPR013830">
    <property type="entry name" value="SGNH_hydro"/>
</dbReference>
<dbReference type="AlphaFoldDB" id="A0A2R5FN74"/>
<dbReference type="InterPro" id="IPR010802">
    <property type="entry name" value="DUF1400"/>
</dbReference>
<accession>A0A2R5FN74</accession>
<evidence type="ECO:0000259" key="1">
    <source>
        <dbReference type="Pfam" id="PF07176"/>
    </source>
</evidence>
<dbReference type="Proteomes" id="UP000245124">
    <property type="component" value="Unassembled WGS sequence"/>
</dbReference>
<keyword evidence="4" id="KW-1185">Reference proteome</keyword>
<name>A0A2R5FN74_NOSCO</name>
<sequence length="378" mass="40646">MKYFYRLLISLSGCLIFLLLHSGLGSLPSLAAEKVTVRYGLFERSIPVADIRNYGENQKASADLQSFLDYLSAKEKQKFQDALQVKMSLDIVALDKLINTGMGKQILSFASQAIARRDQASIQALRSAIIIGAKSPEGLGLVSFLAAYPSNQLVIDVSKISKLVGMANSSSGSADAPPKDNVSSSPFGKIALQYQILAAQNKQFSGCLFGDSVSAELGNTLGNGTFNFGLNGLSTISLLEQLKSLIPTKVTCEKAIIAVGGNDAWYGISDELFSKNLQEAIALVRTMGNKEIFLIPAFYSTVAASSDPTISAPNSRVEQINALINKVAEIEKVPVAATEVAPLYENNVLKENLSSDGDHLNSEGLKIYRQALLQLLQK</sequence>
<organism evidence="3 4">
    <name type="scientific">Nostoc commune NIES-4072</name>
    <dbReference type="NCBI Taxonomy" id="2005467"/>
    <lineage>
        <taxon>Bacteria</taxon>
        <taxon>Bacillati</taxon>
        <taxon>Cyanobacteriota</taxon>
        <taxon>Cyanophyceae</taxon>
        <taxon>Nostocales</taxon>
        <taxon>Nostocaceae</taxon>
        <taxon>Nostoc</taxon>
    </lineage>
</organism>
<dbReference type="InterPro" id="IPR036514">
    <property type="entry name" value="SGNH_hydro_sf"/>
</dbReference>
<reference evidence="3 4" key="1">
    <citation type="submission" date="2017-06" db="EMBL/GenBank/DDBJ databases">
        <title>Genome sequencing of cyanobaciteial culture collection at National Institute for Environmental Studies (NIES).</title>
        <authorList>
            <person name="Hirose Y."/>
            <person name="Shimura Y."/>
            <person name="Fujisawa T."/>
            <person name="Nakamura Y."/>
            <person name="Kawachi M."/>
        </authorList>
    </citation>
    <scope>NUCLEOTIDE SEQUENCE [LARGE SCALE GENOMIC DNA]</scope>
    <source>
        <strain evidence="3 4">NIES-4072</strain>
    </source>
</reference>
<evidence type="ECO:0000259" key="2">
    <source>
        <dbReference type="Pfam" id="PF13472"/>
    </source>
</evidence>
<dbReference type="EMBL" id="BDUD01000001">
    <property type="protein sequence ID" value="GBG17713.1"/>
    <property type="molecule type" value="Genomic_DNA"/>
</dbReference>
<feature type="domain" description="DUF1400" evidence="1">
    <location>
        <begin position="31"/>
        <end position="156"/>
    </location>
</feature>
<dbReference type="SUPFAM" id="SSF52266">
    <property type="entry name" value="SGNH hydrolase"/>
    <property type="match status" value="1"/>
</dbReference>
<dbReference type="Gene3D" id="3.40.50.1110">
    <property type="entry name" value="SGNH hydrolase"/>
    <property type="match status" value="1"/>
</dbReference>
<feature type="domain" description="SGNH hydrolase-type esterase" evidence="2">
    <location>
        <begin position="214"/>
        <end position="364"/>
    </location>
</feature>
<dbReference type="Pfam" id="PF07176">
    <property type="entry name" value="DUF1400"/>
    <property type="match status" value="1"/>
</dbReference>
<evidence type="ECO:0000313" key="3">
    <source>
        <dbReference type="EMBL" id="GBG17713.1"/>
    </source>
</evidence>